<evidence type="ECO:0000313" key="2">
    <source>
        <dbReference type="Proteomes" id="UP001319921"/>
    </source>
</evidence>
<evidence type="ECO:0000313" key="1">
    <source>
        <dbReference type="EMBL" id="BDC00197.1"/>
    </source>
</evidence>
<dbReference type="Pfam" id="PF13366">
    <property type="entry name" value="PDDEXK_3"/>
    <property type="match status" value="1"/>
</dbReference>
<reference evidence="1 2" key="1">
    <citation type="journal article" date="2022" name="Microbiol. Resour. Announc.">
        <title>Complete Genome Sequence of the Hyperthermophilic and Acidophilic Archaeon Saccharolobus caldissimus Strain HS-3T.</title>
        <authorList>
            <person name="Sakai H.D."/>
            <person name="Kurosawa N."/>
        </authorList>
    </citation>
    <scope>NUCLEOTIDE SEQUENCE [LARGE SCALE GENOMIC DNA]</scope>
    <source>
        <strain evidence="1 2">JCM32116</strain>
    </source>
</reference>
<keyword evidence="2" id="KW-1185">Reference proteome</keyword>
<proteinExistence type="predicted"/>
<dbReference type="EMBL" id="AP025226">
    <property type="protein sequence ID" value="BDC00197.1"/>
    <property type="molecule type" value="Genomic_DNA"/>
</dbReference>
<dbReference type="Proteomes" id="UP001319921">
    <property type="component" value="Chromosome"/>
</dbReference>
<gene>
    <name evidence="1" type="ORF">SACC_32130</name>
</gene>
<dbReference type="GeneID" id="68867935"/>
<dbReference type="KEGG" id="scas:SACC_32130"/>
<sequence>MKLYKYRLDKGYLVPDENGDVTVLINGEFVVIYDKNGNEIKDVKFKYIGNEQIHLNKLKYIAKFINININENVFLAYPTFQERVLIINKYMGKIFEDYVYFLLISKNYKVKREKELYVSLHNFTLSRYHNKPDFIVEDKIVIEAKISKNDYTQTLEYSKYYKRGMVVFPFTGECRVPKGWICVFNVLLDKSRFYSLLEDLLSRSK</sequence>
<organism evidence="1 2">
    <name type="scientific">Saccharolobus caldissimus</name>
    <dbReference type="NCBI Taxonomy" id="1702097"/>
    <lineage>
        <taxon>Archaea</taxon>
        <taxon>Thermoproteota</taxon>
        <taxon>Thermoprotei</taxon>
        <taxon>Sulfolobales</taxon>
        <taxon>Sulfolobaceae</taxon>
        <taxon>Saccharolobus</taxon>
    </lineage>
</organism>
<protein>
    <submittedName>
        <fullName evidence="1">Uncharacterized protein</fullName>
    </submittedName>
</protein>
<accession>A0AAQ4CWL5</accession>
<dbReference type="InterPro" id="IPR026350">
    <property type="entry name" value="GxxExxY"/>
</dbReference>
<dbReference type="AlphaFoldDB" id="A0AAQ4CWL5"/>
<dbReference type="RefSeq" id="WP_229570922.1">
    <property type="nucleotide sequence ID" value="NZ_AP025226.1"/>
</dbReference>
<name>A0AAQ4CWL5_9CREN</name>